<dbReference type="PANTHER" id="PTHR30408">
    <property type="entry name" value="TYPE-1 RESTRICTION ENZYME ECOKI SPECIFICITY PROTEIN"/>
    <property type="match status" value="1"/>
</dbReference>
<gene>
    <name evidence="5" type="ORF">GCM10025883_42360</name>
</gene>
<feature type="domain" description="Type I restriction modification DNA specificity" evidence="4">
    <location>
        <begin position="2"/>
        <end position="151"/>
    </location>
</feature>
<keyword evidence="6" id="KW-1185">Reference proteome</keyword>
<evidence type="ECO:0000256" key="1">
    <source>
        <dbReference type="ARBA" id="ARBA00010923"/>
    </source>
</evidence>
<dbReference type="PANTHER" id="PTHR30408:SF12">
    <property type="entry name" value="TYPE I RESTRICTION ENZYME MJAVIII SPECIFICITY SUBUNIT"/>
    <property type="match status" value="1"/>
</dbReference>
<dbReference type="CDD" id="cd17267">
    <property type="entry name" value="RMtype1_S_EcoAO83I-TRD1-CR1_like"/>
    <property type="match status" value="1"/>
</dbReference>
<comment type="caution">
    <text evidence="5">The sequence shown here is derived from an EMBL/GenBank/DDBJ whole genome shotgun (WGS) entry which is preliminary data.</text>
</comment>
<accession>A0ABQ6IX99</accession>
<evidence type="ECO:0000256" key="2">
    <source>
        <dbReference type="ARBA" id="ARBA00022747"/>
    </source>
</evidence>
<comment type="similarity">
    <text evidence="1">Belongs to the type-I restriction system S methylase family.</text>
</comment>
<dbReference type="Gene3D" id="3.90.220.20">
    <property type="entry name" value="DNA methylase specificity domains"/>
    <property type="match status" value="2"/>
</dbReference>
<name>A0ABQ6IX99_9MICO</name>
<dbReference type="InterPro" id="IPR044946">
    <property type="entry name" value="Restrct_endonuc_typeI_TRD_sf"/>
</dbReference>
<dbReference type="Proteomes" id="UP001157126">
    <property type="component" value="Unassembled WGS sequence"/>
</dbReference>
<reference evidence="6" key="1">
    <citation type="journal article" date="2019" name="Int. J. Syst. Evol. Microbiol.">
        <title>The Global Catalogue of Microorganisms (GCM) 10K type strain sequencing project: providing services to taxonomists for standard genome sequencing and annotation.</title>
        <authorList>
            <consortium name="The Broad Institute Genomics Platform"/>
            <consortium name="The Broad Institute Genome Sequencing Center for Infectious Disease"/>
            <person name="Wu L."/>
            <person name="Ma J."/>
        </authorList>
    </citation>
    <scope>NUCLEOTIDE SEQUENCE [LARGE SCALE GENOMIC DNA]</scope>
    <source>
        <strain evidence="6">NBRC 113072</strain>
    </source>
</reference>
<dbReference type="Pfam" id="PF01420">
    <property type="entry name" value="Methylase_S"/>
    <property type="match status" value="1"/>
</dbReference>
<sequence length="382" mass="41112">MTWEAKALSEVVELRRGFDLPHAERQPGDVPILSAGQSVGSHNVSMVEGPGFAVGRATNLGVPTWSDRDYWPLNTTLYAADFKGNDPAFLFRLFQALDLRGFDSGSVQPMLNRNYIAQVPVRIPALAEQRAIAEVLGALDDKIAANERLVDTLQLLTDALGRELILRAEPGAGDTVGDLADIVNGLSYRSAELEEGAADNLVTLKSVTREGRYAERGLKGFRGVSKSEQRVTAGDIVVAQTDLTQAADVVGRAVRLPKGGLGTGDAVASLDLAVVRPMDALPSELLLAVLRDEQFRQHCLAHTSGTTVLHLRRGAIASYPMPRIDVATNGDFVKRTRSFNARQDAAAVESRALAGLRDALLPELMSGRLRVKDAEKTVEGVV</sequence>
<protein>
    <submittedName>
        <fullName evidence="5">Type I restriction-modification system subunit S</fullName>
    </submittedName>
</protein>
<dbReference type="RefSeq" id="WP_284305636.1">
    <property type="nucleotide sequence ID" value="NZ_BSUO01000001.1"/>
</dbReference>
<evidence type="ECO:0000313" key="5">
    <source>
        <dbReference type="EMBL" id="GMA42191.1"/>
    </source>
</evidence>
<dbReference type="InterPro" id="IPR000055">
    <property type="entry name" value="Restrct_endonuc_typeI_TRD"/>
</dbReference>
<organism evidence="5 6">
    <name type="scientific">Mobilicoccus caccae</name>
    <dbReference type="NCBI Taxonomy" id="1859295"/>
    <lineage>
        <taxon>Bacteria</taxon>
        <taxon>Bacillati</taxon>
        <taxon>Actinomycetota</taxon>
        <taxon>Actinomycetes</taxon>
        <taxon>Micrococcales</taxon>
        <taxon>Dermatophilaceae</taxon>
        <taxon>Mobilicoccus</taxon>
    </lineage>
</organism>
<evidence type="ECO:0000313" key="6">
    <source>
        <dbReference type="Proteomes" id="UP001157126"/>
    </source>
</evidence>
<evidence type="ECO:0000256" key="3">
    <source>
        <dbReference type="ARBA" id="ARBA00023125"/>
    </source>
</evidence>
<dbReference type="SUPFAM" id="SSF116734">
    <property type="entry name" value="DNA methylase specificity domain"/>
    <property type="match status" value="2"/>
</dbReference>
<proteinExistence type="inferred from homology"/>
<dbReference type="InterPro" id="IPR052021">
    <property type="entry name" value="Type-I_RS_S_subunit"/>
</dbReference>
<dbReference type="EMBL" id="BSUO01000001">
    <property type="protein sequence ID" value="GMA42191.1"/>
    <property type="molecule type" value="Genomic_DNA"/>
</dbReference>
<evidence type="ECO:0000259" key="4">
    <source>
        <dbReference type="Pfam" id="PF01420"/>
    </source>
</evidence>
<keyword evidence="2" id="KW-0680">Restriction system</keyword>
<keyword evidence="3" id="KW-0238">DNA-binding</keyword>